<dbReference type="InterPro" id="IPR002645">
    <property type="entry name" value="STAS_dom"/>
</dbReference>
<dbReference type="SUPFAM" id="SSF52091">
    <property type="entry name" value="SpoIIaa-like"/>
    <property type="match status" value="1"/>
</dbReference>
<dbReference type="EMBL" id="CP029487">
    <property type="protein sequence ID" value="QCT70165.1"/>
    <property type="molecule type" value="Genomic_DNA"/>
</dbReference>
<dbReference type="NCBIfam" id="TIGR00377">
    <property type="entry name" value="ant_ant_sig"/>
    <property type="match status" value="1"/>
</dbReference>
<dbReference type="InterPro" id="IPR036513">
    <property type="entry name" value="STAS_dom_sf"/>
</dbReference>
<comment type="similarity">
    <text evidence="1 2">Belongs to the anti-sigma-factor antagonist family.</text>
</comment>
<dbReference type="PROSITE" id="PS50801">
    <property type="entry name" value="STAS"/>
    <property type="match status" value="1"/>
</dbReference>
<dbReference type="PANTHER" id="PTHR33495">
    <property type="entry name" value="ANTI-SIGMA FACTOR ANTAGONIST TM_1081-RELATED-RELATED"/>
    <property type="match status" value="1"/>
</dbReference>
<evidence type="ECO:0000256" key="2">
    <source>
        <dbReference type="RuleBase" id="RU003749"/>
    </source>
</evidence>
<dbReference type="Proteomes" id="UP000218387">
    <property type="component" value="Chromosome"/>
</dbReference>
<accession>A0A4P9C6F2</accession>
<dbReference type="InterPro" id="IPR003658">
    <property type="entry name" value="Anti-sigma_ant"/>
</dbReference>
<name>A0A4P9C6F2_EUBML</name>
<reference evidence="4 5" key="1">
    <citation type="submission" date="2018-05" db="EMBL/GenBank/DDBJ databases">
        <title>Genome comparison of Eubacterium sp.</title>
        <authorList>
            <person name="Feng Y."/>
            <person name="Sanchez-Andrea I."/>
            <person name="Stams A.J.M."/>
            <person name="De Vos W.M."/>
        </authorList>
    </citation>
    <scope>NUCLEOTIDE SEQUENCE [LARGE SCALE GENOMIC DNA]</scope>
    <source>
        <strain evidence="4 5">YI</strain>
    </source>
</reference>
<protein>
    <recommendedName>
        <fullName evidence="2">Anti-sigma factor antagonist</fullName>
    </recommendedName>
</protein>
<evidence type="ECO:0000256" key="1">
    <source>
        <dbReference type="ARBA" id="ARBA00009013"/>
    </source>
</evidence>
<dbReference type="Gene3D" id="3.30.750.24">
    <property type="entry name" value="STAS domain"/>
    <property type="match status" value="1"/>
</dbReference>
<dbReference type="CDD" id="cd07043">
    <property type="entry name" value="STAS_anti-anti-sigma_factors"/>
    <property type="match status" value="1"/>
</dbReference>
<dbReference type="RefSeq" id="WP_096919532.1">
    <property type="nucleotide sequence ID" value="NZ_CP029487.1"/>
</dbReference>
<proteinExistence type="inferred from homology"/>
<dbReference type="GO" id="GO:0043856">
    <property type="term" value="F:anti-sigma factor antagonist activity"/>
    <property type="evidence" value="ECO:0007669"/>
    <property type="project" value="InterPro"/>
</dbReference>
<dbReference type="KEGG" id="emt:CPZ25_002165"/>
<feature type="domain" description="STAS" evidence="3">
    <location>
        <begin position="1"/>
        <end position="99"/>
    </location>
</feature>
<evidence type="ECO:0000259" key="3">
    <source>
        <dbReference type="PROSITE" id="PS50801"/>
    </source>
</evidence>
<gene>
    <name evidence="4" type="ORF">CPZ25_002165</name>
</gene>
<evidence type="ECO:0000313" key="4">
    <source>
        <dbReference type="EMBL" id="QCT70165.1"/>
    </source>
</evidence>
<evidence type="ECO:0000313" key="5">
    <source>
        <dbReference type="Proteomes" id="UP000218387"/>
    </source>
</evidence>
<dbReference type="PANTHER" id="PTHR33495:SF2">
    <property type="entry name" value="ANTI-SIGMA FACTOR ANTAGONIST TM_1081-RELATED"/>
    <property type="match status" value="1"/>
</dbReference>
<sequence>MTITTTIQEKTLYAALEGRIDTISGPQLEQELSGAIDNIDTLVLNLEKIDYVSSAGIRAMLSLHKKMAAKKGSMKLQNLNNSVLSVLKMTKLDSIFCVE</sequence>
<keyword evidence="5" id="KW-1185">Reference proteome</keyword>
<organism evidence="4 5">
    <name type="scientific">Eubacterium maltosivorans</name>
    <dbReference type="NCBI Taxonomy" id="2041044"/>
    <lineage>
        <taxon>Bacteria</taxon>
        <taxon>Bacillati</taxon>
        <taxon>Bacillota</taxon>
        <taxon>Clostridia</taxon>
        <taxon>Eubacteriales</taxon>
        <taxon>Eubacteriaceae</taxon>
        <taxon>Eubacterium</taxon>
    </lineage>
</organism>
<dbReference type="Pfam" id="PF01740">
    <property type="entry name" value="STAS"/>
    <property type="match status" value="1"/>
</dbReference>
<dbReference type="AlphaFoldDB" id="A0A4P9C6F2"/>